<protein>
    <submittedName>
        <fullName evidence="2">Uncharacterized protein</fullName>
    </submittedName>
</protein>
<dbReference type="Proteomes" id="UP001472677">
    <property type="component" value="Unassembled WGS sequence"/>
</dbReference>
<name>A0ABR2G8F1_9ROSI</name>
<dbReference type="EMBL" id="JBBPBM010000002">
    <property type="protein sequence ID" value="KAK8596861.1"/>
    <property type="molecule type" value="Genomic_DNA"/>
</dbReference>
<keyword evidence="3" id="KW-1185">Reference proteome</keyword>
<organism evidence="2 3">
    <name type="scientific">Hibiscus sabdariffa</name>
    <name type="common">roselle</name>
    <dbReference type="NCBI Taxonomy" id="183260"/>
    <lineage>
        <taxon>Eukaryota</taxon>
        <taxon>Viridiplantae</taxon>
        <taxon>Streptophyta</taxon>
        <taxon>Embryophyta</taxon>
        <taxon>Tracheophyta</taxon>
        <taxon>Spermatophyta</taxon>
        <taxon>Magnoliopsida</taxon>
        <taxon>eudicotyledons</taxon>
        <taxon>Gunneridae</taxon>
        <taxon>Pentapetalae</taxon>
        <taxon>rosids</taxon>
        <taxon>malvids</taxon>
        <taxon>Malvales</taxon>
        <taxon>Malvaceae</taxon>
        <taxon>Malvoideae</taxon>
        <taxon>Hibiscus</taxon>
    </lineage>
</organism>
<gene>
    <name evidence="2" type="ORF">V6N12_065340</name>
</gene>
<accession>A0ABR2G8F1</accession>
<reference evidence="2 3" key="1">
    <citation type="journal article" date="2024" name="G3 (Bethesda)">
        <title>Genome assembly of Hibiscus sabdariffa L. provides insights into metabolisms of medicinal natural products.</title>
        <authorList>
            <person name="Kim T."/>
        </authorList>
    </citation>
    <scope>NUCLEOTIDE SEQUENCE [LARGE SCALE GENOMIC DNA]</scope>
    <source>
        <strain evidence="2">TK-2024</strain>
        <tissue evidence="2">Old leaves</tissue>
    </source>
</reference>
<evidence type="ECO:0000256" key="1">
    <source>
        <dbReference type="SAM" id="MobiDB-lite"/>
    </source>
</evidence>
<feature type="region of interest" description="Disordered" evidence="1">
    <location>
        <begin position="88"/>
        <end position="122"/>
    </location>
</feature>
<evidence type="ECO:0000313" key="3">
    <source>
        <dbReference type="Proteomes" id="UP001472677"/>
    </source>
</evidence>
<evidence type="ECO:0000313" key="2">
    <source>
        <dbReference type="EMBL" id="KAK8596861.1"/>
    </source>
</evidence>
<feature type="compositionally biased region" description="Basic and acidic residues" evidence="1">
    <location>
        <begin position="88"/>
        <end position="106"/>
    </location>
</feature>
<proteinExistence type="predicted"/>
<sequence length="122" mass="13660">MVPSMPSTSVTGILLPNTPSDLEAHLVHQSVDGTRNSVQDWKTRSFPGIVKHPKSDISSDFLRNKIKYEAGESAVGGSFGRHHIYTRGRDRRGCECDGSKGHKIREQQTLQIHRLSNRSSRH</sequence>
<comment type="caution">
    <text evidence="2">The sequence shown here is derived from an EMBL/GenBank/DDBJ whole genome shotgun (WGS) entry which is preliminary data.</text>
</comment>